<dbReference type="WBParaSite" id="nRc.2.0.1.t16532-RA">
    <property type="protein sequence ID" value="nRc.2.0.1.t16532-RA"/>
    <property type="gene ID" value="nRc.2.0.1.g16532"/>
</dbReference>
<reference evidence="2" key="1">
    <citation type="submission" date="2022-11" db="UniProtKB">
        <authorList>
            <consortium name="WormBaseParasite"/>
        </authorList>
    </citation>
    <scope>IDENTIFICATION</scope>
</reference>
<organism evidence="1 2">
    <name type="scientific">Romanomermis culicivorax</name>
    <name type="common">Nematode worm</name>
    <dbReference type="NCBI Taxonomy" id="13658"/>
    <lineage>
        <taxon>Eukaryota</taxon>
        <taxon>Metazoa</taxon>
        <taxon>Ecdysozoa</taxon>
        <taxon>Nematoda</taxon>
        <taxon>Enoplea</taxon>
        <taxon>Dorylaimia</taxon>
        <taxon>Mermithida</taxon>
        <taxon>Mermithoidea</taxon>
        <taxon>Mermithidae</taxon>
        <taxon>Romanomermis</taxon>
    </lineage>
</organism>
<keyword evidence="1" id="KW-1185">Reference proteome</keyword>
<dbReference type="Proteomes" id="UP000887565">
    <property type="component" value="Unplaced"/>
</dbReference>
<protein>
    <submittedName>
        <fullName evidence="2">Uncharacterized protein</fullName>
    </submittedName>
</protein>
<evidence type="ECO:0000313" key="1">
    <source>
        <dbReference type="Proteomes" id="UP000887565"/>
    </source>
</evidence>
<sequence>MLHRLLKLLRAPNQIYPTYCNLTARIFVYKQNRWYCHMPTNFAQRHILFVKSASRMPKKIPNHEPQDPQTDRCFLNLTGLRKAPKLLKS</sequence>
<accession>A0A915IR91</accession>
<name>A0A915IR91_ROMCU</name>
<dbReference type="AlphaFoldDB" id="A0A915IR91"/>
<proteinExistence type="predicted"/>
<evidence type="ECO:0000313" key="2">
    <source>
        <dbReference type="WBParaSite" id="nRc.2.0.1.t16532-RA"/>
    </source>
</evidence>